<dbReference type="Proteomes" id="UP000327424">
    <property type="component" value="Chromosome"/>
</dbReference>
<dbReference type="AlphaFoldDB" id="A0A5J6WJU5"/>
<evidence type="ECO:0000256" key="3">
    <source>
        <dbReference type="ARBA" id="ARBA00022692"/>
    </source>
</evidence>
<evidence type="ECO:0000256" key="6">
    <source>
        <dbReference type="SAM" id="Phobius"/>
    </source>
</evidence>
<evidence type="ECO:0000259" key="7">
    <source>
        <dbReference type="Pfam" id="PF00892"/>
    </source>
</evidence>
<keyword evidence="4 6" id="KW-1133">Transmembrane helix</keyword>
<feature type="transmembrane region" description="Helical" evidence="6">
    <location>
        <begin position="154"/>
        <end position="171"/>
    </location>
</feature>
<feature type="domain" description="EamA" evidence="7">
    <location>
        <begin position="155"/>
        <end position="289"/>
    </location>
</feature>
<evidence type="ECO:0000256" key="5">
    <source>
        <dbReference type="ARBA" id="ARBA00023136"/>
    </source>
</evidence>
<keyword evidence="3 6" id="KW-0812">Transmembrane</keyword>
<evidence type="ECO:0000256" key="4">
    <source>
        <dbReference type="ARBA" id="ARBA00022989"/>
    </source>
</evidence>
<evidence type="ECO:0000313" key="9">
    <source>
        <dbReference type="Proteomes" id="UP000327424"/>
    </source>
</evidence>
<feature type="transmembrane region" description="Helical" evidence="6">
    <location>
        <begin position="248"/>
        <end position="265"/>
    </location>
</feature>
<organism evidence="8 9">
    <name type="scientific">Moritella marina ATCC 15381</name>
    <dbReference type="NCBI Taxonomy" id="1202962"/>
    <lineage>
        <taxon>Bacteria</taxon>
        <taxon>Pseudomonadati</taxon>
        <taxon>Pseudomonadota</taxon>
        <taxon>Gammaproteobacteria</taxon>
        <taxon>Alteromonadales</taxon>
        <taxon>Moritellaceae</taxon>
        <taxon>Moritella</taxon>
    </lineage>
</organism>
<feature type="transmembrane region" description="Helical" evidence="6">
    <location>
        <begin position="271"/>
        <end position="289"/>
    </location>
</feature>
<evidence type="ECO:0000256" key="1">
    <source>
        <dbReference type="ARBA" id="ARBA00004141"/>
    </source>
</evidence>
<dbReference type="InterPro" id="IPR037185">
    <property type="entry name" value="EmrE-like"/>
</dbReference>
<dbReference type="Pfam" id="PF00892">
    <property type="entry name" value="EamA"/>
    <property type="match status" value="2"/>
</dbReference>
<comment type="similarity">
    <text evidence="2">Belongs to the EamA transporter family.</text>
</comment>
<evidence type="ECO:0000313" key="8">
    <source>
        <dbReference type="EMBL" id="QFI38396.1"/>
    </source>
</evidence>
<feature type="transmembrane region" description="Helical" evidence="6">
    <location>
        <begin position="218"/>
        <end position="236"/>
    </location>
</feature>
<feature type="transmembrane region" description="Helical" evidence="6">
    <location>
        <begin position="125"/>
        <end position="142"/>
    </location>
</feature>
<feature type="domain" description="EamA" evidence="7">
    <location>
        <begin position="9"/>
        <end position="139"/>
    </location>
</feature>
<feature type="transmembrane region" description="Helical" evidence="6">
    <location>
        <begin position="100"/>
        <end position="116"/>
    </location>
</feature>
<dbReference type="PANTHER" id="PTHR32322">
    <property type="entry name" value="INNER MEMBRANE TRANSPORTER"/>
    <property type="match status" value="1"/>
</dbReference>
<dbReference type="EMBL" id="CP044399">
    <property type="protein sequence ID" value="QFI38396.1"/>
    <property type="molecule type" value="Genomic_DNA"/>
</dbReference>
<gene>
    <name evidence="8" type="ORF">FR932_11300</name>
</gene>
<sequence>MAQSNIKFHLLVILATTLVAGSFLASANLAGLINPFSLTLLRFTGAVSVLLPFILFTKKWRNKVLRTLPRSMVISLFYSLFFICQFEALKITTTLNTGTLYTLVPFITAVLCVLVFKDKIKAKQLMIYLLGALGTCWVIFGGDLSRLLDFSLNNGDLLFIAGCLSMCCYSISMKRLYRGDELIVMVFSTLLGGCIWMGLALLVSGLPLEWHLIQGESIFYMAYLVIGATLMTVYLYQKTTVALGPTRVMAYIYMNPAVVALLSLLVNGQSINMQVVPGILLSASATFLLQRQANATKT</sequence>
<protein>
    <submittedName>
        <fullName evidence="8">DMT family transporter</fullName>
    </submittedName>
</protein>
<name>A0A5J6WJU5_MORMI</name>
<reference evidence="8 9" key="1">
    <citation type="submission" date="2019-09" db="EMBL/GenBank/DDBJ databases">
        <title>Hybrid Assembly of the complete Genome of the Deep-Sea Bacterium Moritella marina from long Nanopore and Illumina reads.</title>
        <authorList>
            <person name="Magin S."/>
            <person name="Georgoulis A."/>
            <person name="Papadimitriou K."/>
            <person name="Iliakis G."/>
            <person name="Vorgias C.E."/>
        </authorList>
    </citation>
    <scope>NUCLEOTIDE SEQUENCE [LARGE SCALE GENOMIC DNA]</scope>
    <source>
        <strain evidence="8 9">MP-1</strain>
    </source>
</reference>
<dbReference type="SUPFAM" id="SSF103481">
    <property type="entry name" value="Multidrug resistance efflux transporter EmrE"/>
    <property type="match status" value="2"/>
</dbReference>
<feature type="transmembrane region" description="Helical" evidence="6">
    <location>
        <begin position="68"/>
        <end position="88"/>
    </location>
</feature>
<keyword evidence="9" id="KW-1185">Reference proteome</keyword>
<dbReference type="InterPro" id="IPR050638">
    <property type="entry name" value="AA-Vitamin_Transporters"/>
</dbReference>
<dbReference type="GO" id="GO:0016020">
    <property type="term" value="C:membrane"/>
    <property type="evidence" value="ECO:0007669"/>
    <property type="project" value="UniProtKB-SubCell"/>
</dbReference>
<comment type="subcellular location">
    <subcellularLocation>
        <location evidence="1">Membrane</location>
        <topology evidence="1">Multi-pass membrane protein</topology>
    </subcellularLocation>
</comment>
<dbReference type="OrthoDB" id="6396836at2"/>
<keyword evidence="5 6" id="KW-0472">Membrane</keyword>
<proteinExistence type="inferred from homology"/>
<feature type="transmembrane region" description="Helical" evidence="6">
    <location>
        <begin position="183"/>
        <end position="206"/>
    </location>
</feature>
<dbReference type="RefSeq" id="WP_019442712.1">
    <property type="nucleotide sequence ID" value="NZ_ALOE01000034.1"/>
</dbReference>
<evidence type="ECO:0000256" key="2">
    <source>
        <dbReference type="ARBA" id="ARBA00007362"/>
    </source>
</evidence>
<dbReference type="KEGG" id="mmaa:FR932_11300"/>
<dbReference type="InterPro" id="IPR000620">
    <property type="entry name" value="EamA_dom"/>
</dbReference>
<feature type="transmembrane region" description="Helical" evidence="6">
    <location>
        <begin position="37"/>
        <end position="56"/>
    </location>
</feature>
<accession>A0A5J6WJU5</accession>
<dbReference type="PANTHER" id="PTHR32322:SF2">
    <property type="entry name" value="EAMA DOMAIN-CONTAINING PROTEIN"/>
    <property type="match status" value="1"/>
</dbReference>